<protein>
    <recommendedName>
        <fullName evidence="3">F-box domain-containing protein</fullName>
    </recommendedName>
</protein>
<dbReference type="PANTHER" id="PTHR42085">
    <property type="entry name" value="F-BOX DOMAIN-CONTAINING PROTEIN"/>
    <property type="match status" value="1"/>
</dbReference>
<evidence type="ECO:0000313" key="2">
    <source>
        <dbReference type="Proteomes" id="UP000016801"/>
    </source>
</evidence>
<dbReference type="PANTHER" id="PTHR42085:SF2">
    <property type="entry name" value="F-BOX DOMAIN-CONTAINING PROTEIN"/>
    <property type="match status" value="1"/>
</dbReference>
<organism evidence="1 2">
    <name type="scientific">Claviceps purpurea (strain 20.1)</name>
    <name type="common">Ergot fungus</name>
    <name type="synonym">Sphacelia segetum</name>
    <dbReference type="NCBI Taxonomy" id="1111077"/>
    <lineage>
        <taxon>Eukaryota</taxon>
        <taxon>Fungi</taxon>
        <taxon>Dikarya</taxon>
        <taxon>Ascomycota</taxon>
        <taxon>Pezizomycotina</taxon>
        <taxon>Sordariomycetes</taxon>
        <taxon>Hypocreomycetidae</taxon>
        <taxon>Hypocreales</taxon>
        <taxon>Clavicipitaceae</taxon>
        <taxon>Claviceps</taxon>
    </lineage>
</organism>
<accession>M1VY07</accession>
<comment type="caution">
    <text evidence="1">The sequence shown here is derived from an EMBL/GenBank/DDBJ whole genome shotgun (WGS) entry which is preliminary data.</text>
</comment>
<gene>
    <name evidence="1" type="ORF">CPUR_07548</name>
</gene>
<dbReference type="eggNOG" id="ENOG502SI7R">
    <property type="taxonomic scope" value="Eukaryota"/>
</dbReference>
<dbReference type="InterPro" id="IPR038883">
    <property type="entry name" value="AN11006-like"/>
</dbReference>
<dbReference type="OrthoDB" id="5372935at2759"/>
<dbReference type="AlphaFoldDB" id="M1VY07"/>
<proteinExistence type="predicted"/>
<evidence type="ECO:0008006" key="3">
    <source>
        <dbReference type="Google" id="ProtNLM"/>
    </source>
</evidence>
<name>M1VY07_CLAP2</name>
<reference evidence="1 2" key="1">
    <citation type="journal article" date="2013" name="PLoS Genet.">
        <title>Plant-symbiotic fungi as chemical engineers: Multi-genome analysis of the Clavicipitaceae reveals dynamics of alkaloid loci.</title>
        <authorList>
            <person name="Schardl C.L."/>
            <person name="Young C.A."/>
            <person name="Hesse U."/>
            <person name="Amyotte S.G."/>
            <person name="Andreeva K."/>
            <person name="Calie P.J."/>
            <person name="Fleetwood D.J."/>
            <person name="Haws D.C."/>
            <person name="Moore N."/>
            <person name="Oeser B."/>
            <person name="Panaccione D.G."/>
            <person name="Schweri K.K."/>
            <person name="Voisey C.R."/>
            <person name="Farman M.L."/>
            <person name="Jaromczyk J.W."/>
            <person name="Roe B.A."/>
            <person name="O'Sullivan D.M."/>
            <person name="Scott B."/>
            <person name="Tudzynski P."/>
            <person name="An Z."/>
            <person name="Arnaoudova E.G."/>
            <person name="Bullock C.T."/>
            <person name="Charlton N.D."/>
            <person name="Chen L."/>
            <person name="Cox M."/>
            <person name="Dinkins R.D."/>
            <person name="Florea S."/>
            <person name="Glenn A.E."/>
            <person name="Gordon A."/>
            <person name="Gueldener U."/>
            <person name="Harris D.R."/>
            <person name="Hollin W."/>
            <person name="Jaromczyk J."/>
            <person name="Johnson R.D."/>
            <person name="Khan A.K."/>
            <person name="Leistner E."/>
            <person name="Leuchtmann A."/>
            <person name="Li C."/>
            <person name="Liu J."/>
            <person name="Liu J."/>
            <person name="Liu M."/>
            <person name="Mace W."/>
            <person name="Machado C."/>
            <person name="Nagabhyru P."/>
            <person name="Pan J."/>
            <person name="Schmid J."/>
            <person name="Sugawara K."/>
            <person name="Steiner U."/>
            <person name="Takach J.E."/>
            <person name="Tanaka E."/>
            <person name="Webb J.S."/>
            <person name="Wilson E.V."/>
            <person name="Wiseman J.L."/>
            <person name="Yoshida R."/>
            <person name="Zeng Z."/>
        </authorList>
    </citation>
    <scope>NUCLEOTIDE SEQUENCE [LARGE SCALE GENOMIC DNA]</scope>
    <source>
        <strain evidence="1 2">20.1</strain>
    </source>
</reference>
<keyword evidence="2" id="KW-1185">Reference proteome</keyword>
<dbReference type="EMBL" id="CAGA01000062">
    <property type="protein sequence ID" value="CCE33622.1"/>
    <property type="molecule type" value="Genomic_DNA"/>
</dbReference>
<sequence length="388" mass="43340">MAPLSSNRLAIRGFVFDVKAGVFIIVPLLCLDANLGWRGSPHQQFATHPSAEEVPKRNLTRYLEDFSNMTKRPVKKGSRSVGGLIPRPMAPTLSATDAQSRIAPGKASSALAIDDAVNQLSIASLTLDTPLITLRSKSRVPIKPFPFLDLPSELRVKVYEHYFRDTEKVLDLSPENYKRVHKTLGFMRVCKQIHDEATYFFYSTRTVRIFPTYPGKYFKSKKPMLARLKPKQRQCITSLELRIGPGWNAPPRGWVVNDALGLKDCINVKKLVVYVECDPSDGFFKGFRRSDGFYEQFSARLMSSVIESLPATAMIEFEAWSSVKKTGAMMQGLLDVATESGRPICWGPERGWTDGPETQEIAAADGTAELVDSLLLQDYMTHNVMIAA</sequence>
<dbReference type="Proteomes" id="UP000016801">
    <property type="component" value="Unassembled WGS sequence"/>
</dbReference>
<dbReference type="HOGENOM" id="CLU_057896_0_0_1"/>
<evidence type="ECO:0000313" key="1">
    <source>
        <dbReference type="EMBL" id="CCE33622.1"/>
    </source>
</evidence>